<feature type="transmembrane region" description="Helical" evidence="9">
    <location>
        <begin position="194"/>
        <end position="213"/>
    </location>
</feature>
<keyword evidence="4" id="KW-1003">Cell membrane</keyword>
<evidence type="ECO:0000256" key="9">
    <source>
        <dbReference type="SAM" id="Phobius"/>
    </source>
</evidence>
<feature type="transmembrane region" description="Helical" evidence="9">
    <location>
        <begin position="74"/>
        <end position="105"/>
    </location>
</feature>
<feature type="transmembrane region" description="Helical" evidence="9">
    <location>
        <begin position="377"/>
        <end position="398"/>
    </location>
</feature>
<dbReference type="Proteomes" id="UP000282818">
    <property type="component" value="Unassembled WGS sequence"/>
</dbReference>
<evidence type="ECO:0000256" key="6">
    <source>
        <dbReference type="ARBA" id="ARBA00022989"/>
    </source>
</evidence>
<evidence type="ECO:0000256" key="4">
    <source>
        <dbReference type="ARBA" id="ARBA00022475"/>
    </source>
</evidence>
<comment type="similarity">
    <text evidence="8">Belongs to the NhaC Na(+)/H(+) (TC 2.A.35) antiporter family.</text>
</comment>
<dbReference type="InterPro" id="IPR018461">
    <property type="entry name" value="Na/H_Antiport_NhaC-like_C"/>
</dbReference>
<dbReference type="PANTHER" id="PTHR33451:SF5">
    <property type="entry name" value="NA+_H+ ANTIPORTER"/>
    <property type="match status" value="1"/>
</dbReference>
<dbReference type="GO" id="GO:0015297">
    <property type="term" value="F:antiporter activity"/>
    <property type="evidence" value="ECO:0007669"/>
    <property type="project" value="UniProtKB-KW"/>
</dbReference>
<feature type="transmembrane region" description="Helical" evidence="9">
    <location>
        <begin position="6"/>
        <end position="25"/>
    </location>
</feature>
<sequence length="431" mass="44288">MRSSPVALLPLGLFLAMFVGSGLYYQNQGVEFAFYQISAPVAIIPAIALAVLLAEGSLTRRLDDFVQGMGHSTIITMVLVYLLAGAFASVTKAIGGVDAAVALGLSVVPEWAVLPGLFIVSAGIATAMGTSMGTIAAVAPIALGVAEAGGLDLPIAMGAVIGGAMFGDNLSIISDTTIAATRTQGCEMRDKFKLNFKLALPAALITVALLAVAGDAESVEVSELTNGFLALPYLLVFGLALAGVNVLVVLFIGILAAGLTGFLLVPDYSFAVLSKDAYAGFTNMQEIMILSMFIGGLGALVQARGGLEYICELVERLVPARRRPAAAGELGIASVVGLTNLATANNTVTIVLTGHVAKNLAQRYGVDPRRSASLMDIFACVVQGFIPYGAQVLLAASIAKLSPLALVGSIYYCAALAVVAVISIAIGRPKH</sequence>
<dbReference type="GO" id="GO:0005886">
    <property type="term" value="C:plasma membrane"/>
    <property type="evidence" value="ECO:0007669"/>
    <property type="project" value="UniProtKB-SubCell"/>
</dbReference>
<dbReference type="RefSeq" id="WP_127694669.1">
    <property type="nucleotide sequence ID" value="NZ_SACQ01000005.1"/>
</dbReference>
<feature type="transmembrane region" description="Helical" evidence="9">
    <location>
        <begin position="117"/>
        <end position="143"/>
    </location>
</feature>
<evidence type="ECO:0000313" key="12">
    <source>
        <dbReference type="Proteomes" id="UP000282818"/>
    </source>
</evidence>
<feature type="transmembrane region" description="Helical" evidence="9">
    <location>
        <begin position="32"/>
        <end position="54"/>
    </location>
</feature>
<keyword evidence="12" id="KW-1185">Reference proteome</keyword>
<keyword evidence="5 9" id="KW-0812">Transmembrane</keyword>
<keyword evidence="6 9" id="KW-1133">Transmembrane helix</keyword>
<feature type="domain" description="Na+/H+ antiporter NhaC-like C-terminal" evidence="10">
    <location>
        <begin position="52"/>
        <end position="214"/>
    </location>
</feature>
<organism evidence="11 12">
    <name type="scientific">Neptunomonas marina</name>
    <dbReference type="NCBI Taxonomy" id="1815562"/>
    <lineage>
        <taxon>Bacteria</taxon>
        <taxon>Pseudomonadati</taxon>
        <taxon>Pseudomonadota</taxon>
        <taxon>Gammaproteobacteria</taxon>
        <taxon>Oceanospirillales</taxon>
        <taxon>Oceanospirillaceae</taxon>
        <taxon>Neptunomonas</taxon>
    </lineage>
</organism>
<evidence type="ECO:0000256" key="7">
    <source>
        <dbReference type="ARBA" id="ARBA00023136"/>
    </source>
</evidence>
<feature type="transmembrane region" description="Helical" evidence="9">
    <location>
        <begin position="404"/>
        <end position="426"/>
    </location>
</feature>
<evidence type="ECO:0000256" key="3">
    <source>
        <dbReference type="ARBA" id="ARBA00022449"/>
    </source>
</evidence>
<gene>
    <name evidence="11" type="ORF">EOE65_12595</name>
</gene>
<dbReference type="EMBL" id="SACQ01000005">
    <property type="protein sequence ID" value="RVU30473.1"/>
    <property type="molecule type" value="Genomic_DNA"/>
</dbReference>
<comment type="subcellular location">
    <subcellularLocation>
        <location evidence="1">Cell membrane</location>
        <topology evidence="1">Multi-pass membrane protein</topology>
    </subcellularLocation>
</comment>
<protein>
    <submittedName>
        <fullName evidence="11">Na+/H+ antiporter NhaC family protein</fullName>
    </submittedName>
</protein>
<accession>A0A437Q7X3</accession>
<evidence type="ECO:0000259" key="10">
    <source>
        <dbReference type="Pfam" id="PF03553"/>
    </source>
</evidence>
<evidence type="ECO:0000256" key="8">
    <source>
        <dbReference type="ARBA" id="ARBA00038435"/>
    </source>
</evidence>
<comment type="caution">
    <text evidence="11">The sequence shown here is derived from an EMBL/GenBank/DDBJ whole genome shotgun (WGS) entry which is preliminary data.</text>
</comment>
<evidence type="ECO:0000256" key="2">
    <source>
        <dbReference type="ARBA" id="ARBA00022448"/>
    </source>
</evidence>
<reference evidence="11 12" key="1">
    <citation type="submission" date="2019-01" db="EMBL/GenBank/DDBJ databases">
        <authorList>
            <person name="Chen W.-M."/>
        </authorList>
    </citation>
    <scope>NUCLEOTIDE SEQUENCE [LARGE SCALE GENOMIC DNA]</scope>
    <source>
        <strain evidence="11 12">HPM-16</strain>
    </source>
</reference>
<proteinExistence type="inferred from homology"/>
<feature type="transmembrane region" description="Helical" evidence="9">
    <location>
        <begin position="233"/>
        <end position="265"/>
    </location>
</feature>
<feature type="domain" description="Na+/H+ antiporter NhaC-like C-terminal" evidence="10">
    <location>
        <begin position="235"/>
        <end position="424"/>
    </location>
</feature>
<dbReference type="Pfam" id="PF03553">
    <property type="entry name" value="Na_H_antiporter"/>
    <property type="match status" value="2"/>
</dbReference>
<keyword evidence="7 9" id="KW-0472">Membrane</keyword>
<evidence type="ECO:0000256" key="5">
    <source>
        <dbReference type="ARBA" id="ARBA00022692"/>
    </source>
</evidence>
<keyword evidence="3" id="KW-0050">Antiport</keyword>
<feature type="transmembrane region" description="Helical" evidence="9">
    <location>
        <begin position="155"/>
        <end position="173"/>
    </location>
</feature>
<evidence type="ECO:0000313" key="11">
    <source>
        <dbReference type="EMBL" id="RVU30473.1"/>
    </source>
</evidence>
<keyword evidence="2" id="KW-0813">Transport</keyword>
<dbReference type="AlphaFoldDB" id="A0A437Q7X3"/>
<dbReference type="InterPro" id="IPR052180">
    <property type="entry name" value="NhaC_Na-H+_Antiporter"/>
</dbReference>
<dbReference type="PANTHER" id="PTHR33451">
    <property type="entry name" value="MALATE-2H(+)/NA(+)-LACTATE ANTIPORTER"/>
    <property type="match status" value="1"/>
</dbReference>
<name>A0A437Q7X3_9GAMM</name>
<evidence type="ECO:0000256" key="1">
    <source>
        <dbReference type="ARBA" id="ARBA00004651"/>
    </source>
</evidence>